<dbReference type="RefSeq" id="WP_153660851.1">
    <property type="nucleotide sequence ID" value="NZ_JBHRTM010000008.1"/>
</dbReference>
<accession>A0ABS5HYA6</accession>
<comment type="caution">
    <text evidence="2">The sequence shown here is derived from an EMBL/GenBank/DDBJ whole genome shotgun (WGS) entry which is preliminary data.</text>
</comment>
<dbReference type="PANTHER" id="PTHR41786">
    <property type="entry name" value="MOTILITY ACCESSORY FACTOR MAF"/>
    <property type="match status" value="1"/>
</dbReference>
<dbReference type="Pfam" id="PF01973">
    <property type="entry name" value="MptE-like"/>
    <property type="match status" value="1"/>
</dbReference>
<evidence type="ECO:0000313" key="2">
    <source>
        <dbReference type="EMBL" id="MBR9726739.1"/>
    </source>
</evidence>
<reference evidence="2 3" key="1">
    <citation type="submission" date="2020-02" db="EMBL/GenBank/DDBJ databases">
        <title>Shewanella WXL01 sp. nov., a marine bacterium isolated from green algae in Luhuitou Fringing Reef (Northern South China Sea).</title>
        <authorList>
            <person name="Wang X."/>
        </authorList>
    </citation>
    <scope>NUCLEOTIDE SEQUENCE [LARGE SCALE GENOMIC DNA]</scope>
    <source>
        <strain evidence="2 3">MCCC 1A01895</strain>
    </source>
</reference>
<feature type="domain" description="6-hydroxymethylpterin diphosphokinase MptE-like" evidence="1">
    <location>
        <begin position="177"/>
        <end position="339"/>
    </location>
</feature>
<name>A0ABS5HYA6_9GAMM</name>
<dbReference type="Gene3D" id="1.25.40.10">
    <property type="entry name" value="Tetratricopeptide repeat domain"/>
    <property type="match status" value="1"/>
</dbReference>
<sequence length="824" mass="93703">MLIEHSEITNEFAITQYNEVYLTSINRKTFERMDSRSLYESELGGEFVAENTLNVIIGMDSGLLVNYLLSLSLASGSRFVVVELEGVLSLLNIDLPKEVKDIISIVNIDEFESCVADGLYDVFFARNSFKTHFSMAVRGNYLRSYSLLSTRVQKCLEHQYFEQRLSFNQKSFIALQFKNLADNLLPASILKGKFNKETAIIIGGGPSLDLHIQWLKNHQTKLIIIVASRVAGKLTKYGIIPDIVVSVDPQPISYEVNDELMLLEHKSLLIHSFHIEHRILSQWRGGALYTGDRFPWLSGHNKSNIESIGPTVTNSAIEVASSMGFEQILLLGVDFCHSQSGETHTKDTYGTQLGPQLGTMYEWVETYSGKMAETPIQLMHAITSLKESIGAYPNCTYINIAIEAAKVEGVEYRDIKNIKLNAIDDKLRQLLDSSNYKLDFKEKKSILVQCLSDVIATENKLEGLNTQLNKALVLIKKSTEASDAKLASLFGKLDAIDEIISTKYNMLSTLSKLYGYEQFSGFFSSKDIETRSKDDVLHSIEKYYCAFSKTVEKLKALISISKNNIQLRLDEGDETEDLHYIIERWRENEELGRSILWQQEFPERYNMLPESLKLALAECEREFLAFFKTTSQASKPQTEPILVNAFHKLHLLNYSRHELGLTKMVDYTESFVDTNIDVLRLHYLAKSYLLLLQGEVNHSLDAILSIPKEQRLEVELKQLVKLQIQLKQFDEASVNLKKLCEFSDEYMPKYAKIMSLMKQYQPALSAYLDYLDLHPKDIPVLLEISQFLMQLGEGGYALQYVEQVLMLDQANATALGYKNIIQSA</sequence>
<evidence type="ECO:0000313" key="3">
    <source>
        <dbReference type="Proteomes" id="UP000811844"/>
    </source>
</evidence>
<dbReference type="InterPro" id="IPR011990">
    <property type="entry name" value="TPR-like_helical_dom_sf"/>
</dbReference>
<keyword evidence="3" id="KW-1185">Reference proteome</keyword>
<organism evidence="2 3">
    <name type="scientific">Shewanella intestini</name>
    <dbReference type="NCBI Taxonomy" id="2017544"/>
    <lineage>
        <taxon>Bacteria</taxon>
        <taxon>Pseudomonadati</taxon>
        <taxon>Pseudomonadota</taxon>
        <taxon>Gammaproteobacteria</taxon>
        <taxon>Alteromonadales</taxon>
        <taxon>Shewanellaceae</taxon>
        <taxon>Shewanella</taxon>
    </lineage>
</organism>
<dbReference type="PANTHER" id="PTHR41786:SF1">
    <property type="entry name" value="6-HYDROXYMETHYLPTERIN DIPHOSPHOKINASE MPTE-LIKE DOMAIN-CONTAINING PROTEIN"/>
    <property type="match status" value="1"/>
</dbReference>
<proteinExistence type="predicted"/>
<evidence type="ECO:0000259" key="1">
    <source>
        <dbReference type="Pfam" id="PF01973"/>
    </source>
</evidence>
<dbReference type="Proteomes" id="UP000811844">
    <property type="component" value="Unassembled WGS sequence"/>
</dbReference>
<dbReference type="InterPro" id="IPR002826">
    <property type="entry name" value="MptE-like"/>
</dbReference>
<dbReference type="EMBL" id="JAAIKR010000001">
    <property type="protein sequence ID" value="MBR9726739.1"/>
    <property type="molecule type" value="Genomic_DNA"/>
</dbReference>
<protein>
    <submittedName>
        <fullName evidence="2">Motility associated factor glycosyltransferase family protein</fullName>
    </submittedName>
</protein>
<dbReference type="SUPFAM" id="SSF48452">
    <property type="entry name" value="TPR-like"/>
    <property type="match status" value="1"/>
</dbReference>
<gene>
    <name evidence="2" type="ORF">G3R48_01880</name>
</gene>